<name>A0A1E7YKS9_9PROT</name>
<comment type="caution">
    <text evidence="2">The sequence shown here is derived from an EMBL/GenBank/DDBJ whole genome shotgun (WGS) entry which is preliminary data.</text>
</comment>
<organism evidence="2 3">
    <name type="scientific">Acidithiobacillus caldus</name>
    <dbReference type="NCBI Taxonomy" id="33059"/>
    <lineage>
        <taxon>Bacteria</taxon>
        <taxon>Pseudomonadati</taxon>
        <taxon>Pseudomonadota</taxon>
        <taxon>Acidithiobacillia</taxon>
        <taxon>Acidithiobacillales</taxon>
        <taxon>Acidithiobacillaceae</taxon>
        <taxon>Acidithiobacillus</taxon>
    </lineage>
</organism>
<evidence type="ECO:0000313" key="2">
    <source>
        <dbReference type="EMBL" id="OFC30680.1"/>
    </source>
</evidence>
<dbReference type="AlphaFoldDB" id="A0A1E7YKS9"/>
<gene>
    <name evidence="2" type="ORF">BAE27_11350</name>
</gene>
<protein>
    <submittedName>
        <fullName evidence="2">Uncharacterized protein</fullName>
    </submittedName>
</protein>
<evidence type="ECO:0000313" key="3">
    <source>
        <dbReference type="Proteomes" id="UP000175616"/>
    </source>
</evidence>
<reference evidence="2 3" key="1">
    <citation type="submission" date="2016-06" db="EMBL/GenBank/DDBJ databases">
        <title>Gene turnover analysis identifies the evolutionary adaptation of the extremophile Acidithiobacillus caldus.</title>
        <authorList>
            <person name="Zhang X."/>
        </authorList>
    </citation>
    <scope>NUCLEOTIDE SEQUENCE [LARGE SCALE GENOMIC DNA]</scope>
    <source>
        <strain evidence="2 3">DX</strain>
    </source>
</reference>
<accession>A0A1E7YKS9</accession>
<feature type="region of interest" description="Disordered" evidence="1">
    <location>
        <begin position="16"/>
        <end position="49"/>
    </location>
</feature>
<proteinExistence type="predicted"/>
<evidence type="ECO:0000256" key="1">
    <source>
        <dbReference type="SAM" id="MobiDB-lite"/>
    </source>
</evidence>
<sequence length="68" mass="7748">MFRFIFEPAQIARHGNTGLVVGGHDGRNPVRRRAGQSHSGDRHEHRTQQHLFHIHTSQKIVGNIAYLV</sequence>
<dbReference type="EMBL" id="LZYE01000318">
    <property type="protein sequence ID" value="OFC30680.1"/>
    <property type="molecule type" value="Genomic_DNA"/>
</dbReference>
<dbReference type="Proteomes" id="UP000175616">
    <property type="component" value="Unassembled WGS sequence"/>
</dbReference>